<dbReference type="InterPro" id="IPR052337">
    <property type="entry name" value="SAT4-like"/>
</dbReference>
<dbReference type="Pfam" id="PF20684">
    <property type="entry name" value="Fung_rhodopsin"/>
    <property type="match status" value="1"/>
</dbReference>
<comment type="subcellular location">
    <subcellularLocation>
        <location evidence="1">Membrane</location>
        <topology evidence="1">Multi-pass membrane protein</topology>
    </subcellularLocation>
</comment>
<evidence type="ECO:0000313" key="8">
    <source>
        <dbReference type="EMBL" id="PIL27671.1"/>
    </source>
</evidence>
<feature type="transmembrane region" description="Helical" evidence="6">
    <location>
        <begin position="157"/>
        <end position="180"/>
    </location>
</feature>
<organism evidence="8 9">
    <name type="scientific">Ganoderma sinense ZZ0214-1</name>
    <dbReference type="NCBI Taxonomy" id="1077348"/>
    <lineage>
        <taxon>Eukaryota</taxon>
        <taxon>Fungi</taxon>
        <taxon>Dikarya</taxon>
        <taxon>Basidiomycota</taxon>
        <taxon>Agaricomycotina</taxon>
        <taxon>Agaricomycetes</taxon>
        <taxon>Polyporales</taxon>
        <taxon>Polyporaceae</taxon>
        <taxon>Ganoderma</taxon>
    </lineage>
</organism>
<dbReference type="InterPro" id="IPR049326">
    <property type="entry name" value="Rhodopsin_dom_fungi"/>
</dbReference>
<name>A0A2G8S1P6_9APHY</name>
<evidence type="ECO:0000256" key="6">
    <source>
        <dbReference type="SAM" id="Phobius"/>
    </source>
</evidence>
<evidence type="ECO:0000256" key="5">
    <source>
        <dbReference type="ARBA" id="ARBA00038359"/>
    </source>
</evidence>
<feature type="transmembrane region" description="Helical" evidence="6">
    <location>
        <begin position="114"/>
        <end position="137"/>
    </location>
</feature>
<dbReference type="GO" id="GO:0016020">
    <property type="term" value="C:membrane"/>
    <property type="evidence" value="ECO:0007669"/>
    <property type="project" value="UniProtKB-SubCell"/>
</dbReference>
<comment type="similarity">
    <text evidence="5">Belongs to the SAT4 family.</text>
</comment>
<feature type="transmembrane region" description="Helical" evidence="6">
    <location>
        <begin position="41"/>
        <end position="58"/>
    </location>
</feature>
<feature type="transmembrane region" description="Helical" evidence="6">
    <location>
        <begin position="192"/>
        <end position="213"/>
    </location>
</feature>
<evidence type="ECO:0000256" key="3">
    <source>
        <dbReference type="ARBA" id="ARBA00022989"/>
    </source>
</evidence>
<keyword evidence="2 6" id="KW-0812">Transmembrane</keyword>
<dbReference type="STRING" id="1077348.A0A2G8S1P6"/>
<feature type="transmembrane region" description="Helical" evidence="6">
    <location>
        <begin position="225"/>
        <end position="248"/>
    </location>
</feature>
<feature type="domain" description="Rhodopsin" evidence="7">
    <location>
        <begin position="25"/>
        <end position="237"/>
    </location>
</feature>
<keyword evidence="3 6" id="KW-1133">Transmembrane helix</keyword>
<dbReference type="OrthoDB" id="444631at2759"/>
<evidence type="ECO:0000259" key="7">
    <source>
        <dbReference type="Pfam" id="PF20684"/>
    </source>
</evidence>
<feature type="transmembrane region" description="Helical" evidence="6">
    <location>
        <begin position="6"/>
        <end position="29"/>
    </location>
</feature>
<gene>
    <name evidence="8" type="ORF">GSI_10823</name>
</gene>
<dbReference type="EMBL" id="AYKW01000034">
    <property type="protein sequence ID" value="PIL27671.1"/>
    <property type="molecule type" value="Genomic_DNA"/>
</dbReference>
<evidence type="ECO:0000313" key="9">
    <source>
        <dbReference type="Proteomes" id="UP000230002"/>
    </source>
</evidence>
<dbReference type="AlphaFoldDB" id="A0A2G8S1P6"/>
<keyword evidence="4 6" id="KW-0472">Membrane</keyword>
<evidence type="ECO:0000256" key="2">
    <source>
        <dbReference type="ARBA" id="ARBA00022692"/>
    </source>
</evidence>
<dbReference type="PANTHER" id="PTHR33048:SF47">
    <property type="entry name" value="INTEGRAL MEMBRANE PROTEIN-RELATED"/>
    <property type="match status" value="1"/>
</dbReference>
<dbReference type="PANTHER" id="PTHR33048">
    <property type="entry name" value="PTH11-LIKE INTEGRAL MEMBRANE PROTEIN (AFU_ORTHOLOGUE AFUA_5G11245)"/>
    <property type="match status" value="1"/>
</dbReference>
<keyword evidence="9" id="KW-1185">Reference proteome</keyword>
<feature type="transmembrane region" description="Helical" evidence="6">
    <location>
        <begin position="78"/>
        <end position="102"/>
    </location>
</feature>
<comment type="caution">
    <text evidence="8">The sequence shown here is derived from an EMBL/GenBank/DDBJ whole genome shotgun (WGS) entry which is preliminary data.</text>
</comment>
<protein>
    <recommendedName>
        <fullName evidence="7">Rhodopsin domain-containing protein</fullName>
    </recommendedName>
</protein>
<evidence type="ECO:0000256" key="4">
    <source>
        <dbReference type="ARBA" id="ARBA00023136"/>
    </source>
</evidence>
<dbReference type="Proteomes" id="UP000230002">
    <property type="component" value="Unassembled WGS sequence"/>
</dbReference>
<sequence>MTSFFVTIRILATVLPALGIALTSLRLYYRHTRRHLGWDDAWAAFCMFCAFFLAAGAWTRSDTPQVGPFHHGPRVRILGYYMLNVAFTCVLWSARLSILFSIIRLIPYLMRLRVYATMAAVLFGCMWVALIILKITVCETHPEWKQTQGVQCVLGPAVAGVELATDFIADVILVALPIRLLWNIKLSPSRRALLTGIFSASMFTTIVSIVHGVFVFSSNRNAEGIWAHVLASTAMIVANLAVLVIWFMHLVGHHEESQVSPDLTAGMEGTDQTPPKDLSTLRFNHDTGPIVLQPLDRKGLHLSTLNSFSSHSEGSLATMTFATNTNGDIASKADRSIYLEANRQR</sequence>
<accession>A0A2G8S1P6</accession>
<evidence type="ECO:0000256" key="1">
    <source>
        <dbReference type="ARBA" id="ARBA00004141"/>
    </source>
</evidence>
<proteinExistence type="inferred from homology"/>
<reference evidence="8 9" key="1">
    <citation type="journal article" date="2015" name="Sci. Rep.">
        <title>Chromosome-level genome map provides insights into diverse defense mechanisms in the medicinal fungus Ganoderma sinense.</title>
        <authorList>
            <person name="Zhu Y."/>
            <person name="Xu J."/>
            <person name="Sun C."/>
            <person name="Zhou S."/>
            <person name="Xu H."/>
            <person name="Nelson D.R."/>
            <person name="Qian J."/>
            <person name="Song J."/>
            <person name="Luo H."/>
            <person name="Xiang L."/>
            <person name="Li Y."/>
            <person name="Xu Z."/>
            <person name="Ji A."/>
            <person name="Wang L."/>
            <person name="Lu S."/>
            <person name="Hayward A."/>
            <person name="Sun W."/>
            <person name="Li X."/>
            <person name="Schwartz D.C."/>
            <person name="Wang Y."/>
            <person name="Chen S."/>
        </authorList>
    </citation>
    <scope>NUCLEOTIDE SEQUENCE [LARGE SCALE GENOMIC DNA]</scope>
    <source>
        <strain evidence="8 9">ZZ0214-1</strain>
    </source>
</reference>